<proteinExistence type="inferred from homology"/>
<keyword evidence="11" id="KW-1185">Reference proteome</keyword>
<feature type="domain" description="Acyl-CoA dehydrogenase/oxidase N-terminal" evidence="9">
    <location>
        <begin position="6"/>
        <end position="117"/>
    </location>
</feature>
<dbReference type="PANTHER" id="PTHR43884">
    <property type="entry name" value="ACYL-COA DEHYDROGENASE"/>
    <property type="match status" value="1"/>
</dbReference>
<dbReference type="EMBL" id="CP022684">
    <property type="protein sequence ID" value="AUM11663.1"/>
    <property type="molecule type" value="Genomic_DNA"/>
</dbReference>
<dbReference type="GO" id="GO:0003995">
    <property type="term" value="F:acyl-CoA dehydrogenase activity"/>
    <property type="evidence" value="ECO:0007669"/>
    <property type="project" value="TreeGrafter"/>
</dbReference>
<reference evidence="11" key="1">
    <citation type="submission" date="2017-08" db="EMBL/GenBank/DDBJ databases">
        <title>Direct submision.</title>
        <authorList>
            <person name="Kim S.-J."/>
            <person name="Rhee S.-K."/>
        </authorList>
    </citation>
    <scope>NUCLEOTIDE SEQUENCE [LARGE SCALE GENOMIC DNA]</scope>
    <source>
        <strain evidence="11">GI5</strain>
    </source>
</reference>
<evidence type="ECO:0000256" key="5">
    <source>
        <dbReference type="ARBA" id="ARBA00023002"/>
    </source>
</evidence>
<dbReference type="KEGG" id="kak:Kalk_04165"/>
<keyword evidence="5 6" id="KW-0560">Oxidoreductase</keyword>
<dbReference type="Gene3D" id="1.10.540.10">
    <property type="entry name" value="Acyl-CoA dehydrogenase/oxidase, N-terminal domain"/>
    <property type="match status" value="1"/>
</dbReference>
<organism evidence="10 11">
    <name type="scientific">Ketobacter alkanivorans</name>
    <dbReference type="NCBI Taxonomy" id="1917421"/>
    <lineage>
        <taxon>Bacteria</taxon>
        <taxon>Pseudomonadati</taxon>
        <taxon>Pseudomonadota</taxon>
        <taxon>Gammaproteobacteria</taxon>
        <taxon>Pseudomonadales</taxon>
        <taxon>Ketobacteraceae</taxon>
        <taxon>Ketobacter</taxon>
    </lineage>
</organism>
<dbReference type="Pfam" id="PF00441">
    <property type="entry name" value="Acyl-CoA_dh_1"/>
    <property type="match status" value="1"/>
</dbReference>
<gene>
    <name evidence="10" type="ORF">Kalk_04165</name>
</gene>
<dbReference type="InterPro" id="IPR009100">
    <property type="entry name" value="AcylCoA_DH/oxidase_NM_dom_sf"/>
</dbReference>
<dbReference type="InterPro" id="IPR036250">
    <property type="entry name" value="AcylCo_DH-like_C"/>
</dbReference>
<comment type="similarity">
    <text evidence="2 6">Belongs to the acyl-CoA dehydrogenase family.</text>
</comment>
<evidence type="ECO:0000259" key="7">
    <source>
        <dbReference type="Pfam" id="PF00441"/>
    </source>
</evidence>
<dbReference type="RefSeq" id="WP_101893003.1">
    <property type="nucleotide sequence ID" value="NZ_CP022684.1"/>
</dbReference>
<dbReference type="Proteomes" id="UP000235116">
    <property type="component" value="Chromosome"/>
</dbReference>
<dbReference type="InterPro" id="IPR037069">
    <property type="entry name" value="AcylCoA_DH/ox_N_sf"/>
</dbReference>
<dbReference type="SUPFAM" id="SSF56645">
    <property type="entry name" value="Acyl-CoA dehydrogenase NM domain-like"/>
    <property type="match status" value="1"/>
</dbReference>
<evidence type="ECO:0000259" key="8">
    <source>
        <dbReference type="Pfam" id="PF02770"/>
    </source>
</evidence>
<evidence type="ECO:0000313" key="11">
    <source>
        <dbReference type="Proteomes" id="UP000235116"/>
    </source>
</evidence>
<protein>
    <submittedName>
        <fullName evidence="10">Pimeloyl-CoA dehydrogenase small subunit</fullName>
    </submittedName>
</protein>
<dbReference type="Gene3D" id="1.20.140.10">
    <property type="entry name" value="Butyryl-CoA Dehydrogenase, subunit A, domain 3"/>
    <property type="match status" value="1"/>
</dbReference>
<dbReference type="InterPro" id="IPR046373">
    <property type="entry name" value="Acyl-CoA_Oxase/DH_mid-dom_sf"/>
</dbReference>
<comment type="cofactor">
    <cofactor evidence="1 6">
        <name>FAD</name>
        <dbReference type="ChEBI" id="CHEBI:57692"/>
    </cofactor>
</comment>
<dbReference type="Pfam" id="PF02771">
    <property type="entry name" value="Acyl-CoA_dh_N"/>
    <property type="match status" value="1"/>
</dbReference>
<evidence type="ECO:0000313" key="10">
    <source>
        <dbReference type="EMBL" id="AUM11663.1"/>
    </source>
</evidence>
<sequence length="375" mass="40956">MNFNYSEEQTLLKDSVAKFIANDYDYETRRKHSAMDGGFDVATWQTFAELGWLCVPFSEEDGGIGGGAVETMIMMEEFGKGLVVEPYVSTVLISGGVVAKAGSAEQKAEILSGIIEGNRKLALAAIEPQSRFDLFDVVTEAKLSAGRYELTGSKAMVLHGASADTFIVSARTSGSSRDREGISLFLVPTDSEGLEIQDYPTLDGHRAAELSLNGVKVPESALIGEQGAALTVLEAVADEASMALCAEAVGMMEKLYKETVEYSKNRKQFGVPISIFQALQHRMVEMFTLHEECKSLLLRTVMSHQADEADYRKNVSALKYAVATKGQKVAHEAIQIFGGMGMTDEMSVGMYLKRINVINTLFGNGDYHLKRFMAM</sequence>
<feature type="domain" description="Acyl-CoA dehydrogenase/oxidase C-terminal" evidence="7">
    <location>
        <begin position="240"/>
        <end position="370"/>
    </location>
</feature>
<evidence type="ECO:0000256" key="1">
    <source>
        <dbReference type="ARBA" id="ARBA00001974"/>
    </source>
</evidence>
<dbReference type="InterPro" id="IPR013786">
    <property type="entry name" value="AcylCoA_DH/ox_N"/>
</dbReference>
<evidence type="ECO:0000256" key="3">
    <source>
        <dbReference type="ARBA" id="ARBA00022630"/>
    </source>
</evidence>
<keyword evidence="4 6" id="KW-0274">FAD</keyword>
<dbReference type="CDD" id="cd00567">
    <property type="entry name" value="ACAD"/>
    <property type="match status" value="1"/>
</dbReference>
<dbReference type="SUPFAM" id="SSF47203">
    <property type="entry name" value="Acyl-CoA dehydrogenase C-terminal domain-like"/>
    <property type="match status" value="1"/>
</dbReference>
<dbReference type="PANTHER" id="PTHR43884:SF20">
    <property type="entry name" value="ACYL-COA DEHYDROGENASE FADE28"/>
    <property type="match status" value="1"/>
</dbReference>
<dbReference type="AlphaFoldDB" id="A0A2K9LHC5"/>
<dbReference type="OrthoDB" id="9769473at2"/>
<evidence type="ECO:0000256" key="2">
    <source>
        <dbReference type="ARBA" id="ARBA00009347"/>
    </source>
</evidence>
<evidence type="ECO:0000256" key="4">
    <source>
        <dbReference type="ARBA" id="ARBA00022827"/>
    </source>
</evidence>
<keyword evidence="3 6" id="KW-0285">Flavoprotein</keyword>
<name>A0A2K9LHC5_9GAMM</name>
<evidence type="ECO:0000259" key="9">
    <source>
        <dbReference type="Pfam" id="PF02771"/>
    </source>
</evidence>
<evidence type="ECO:0000256" key="6">
    <source>
        <dbReference type="RuleBase" id="RU362125"/>
    </source>
</evidence>
<dbReference type="InterPro" id="IPR006091">
    <property type="entry name" value="Acyl-CoA_Oxase/DH_mid-dom"/>
</dbReference>
<dbReference type="GO" id="GO:0050660">
    <property type="term" value="F:flavin adenine dinucleotide binding"/>
    <property type="evidence" value="ECO:0007669"/>
    <property type="project" value="InterPro"/>
</dbReference>
<dbReference type="Pfam" id="PF02770">
    <property type="entry name" value="Acyl-CoA_dh_M"/>
    <property type="match status" value="1"/>
</dbReference>
<dbReference type="Gene3D" id="2.40.110.10">
    <property type="entry name" value="Butyryl-CoA Dehydrogenase, subunit A, domain 2"/>
    <property type="match status" value="1"/>
</dbReference>
<feature type="domain" description="Acyl-CoA oxidase/dehydrogenase middle" evidence="8">
    <location>
        <begin position="122"/>
        <end position="211"/>
    </location>
</feature>
<accession>A0A2K9LHC5</accession>
<dbReference type="InterPro" id="IPR009075">
    <property type="entry name" value="AcylCo_DH/oxidase_C"/>
</dbReference>